<dbReference type="Proteomes" id="UP000050280">
    <property type="component" value="Unassembled WGS sequence"/>
</dbReference>
<feature type="transmembrane region" description="Helical" evidence="1">
    <location>
        <begin position="260"/>
        <end position="278"/>
    </location>
</feature>
<dbReference type="RefSeq" id="WP_054557503.1">
    <property type="nucleotide sequence ID" value="NZ_LDJX01000001.1"/>
</dbReference>
<dbReference type="EMBL" id="LDJX01000001">
    <property type="protein sequence ID" value="KPM33291.1"/>
    <property type="molecule type" value="Genomic_DNA"/>
</dbReference>
<protein>
    <recommendedName>
        <fullName evidence="4">DUF3526 domain-containing protein</fullName>
    </recommendedName>
</protein>
<dbReference type="Pfam" id="PF12040">
    <property type="entry name" value="DUF3526"/>
    <property type="match status" value="1"/>
</dbReference>
<comment type="caution">
    <text evidence="2">The sequence shown here is derived from an EMBL/GenBank/DDBJ whole genome shotgun (WGS) entry which is preliminary data.</text>
</comment>
<feature type="transmembrane region" description="Helical" evidence="1">
    <location>
        <begin position="195"/>
        <end position="216"/>
    </location>
</feature>
<evidence type="ECO:0000313" key="3">
    <source>
        <dbReference type="Proteomes" id="UP000050280"/>
    </source>
</evidence>
<keyword evidence="1" id="KW-0472">Membrane</keyword>
<keyword evidence="1" id="KW-1133">Transmembrane helix</keyword>
<sequence>MFSYNFKYELKLLLRSRWIQLLSLVLLLIFGFATYNGLQKVEKRKSDILAAKNEVKENDEMMLKLLDSVERGLSVNASPWTIPTSPMAVGTYHPRVAAMEPRPMAFLSTGQADLFTHFVKPTVRSDAFDLNFTEMTSPVQLLFGSFDLAFVVIYLLPLLIIAFSYNVLSAEKESGSLRLLAAQPIRIQSWVLQKLGLRFFWLVLLVVVSLILVFVVLRLDFLSEFSTFLGLVGLILAYTLFWFAIAFLVNLWVGSSAKNAVALLGLWVTFVLLIPSVLNQLGNTIYPMPSRNLMINEMRSLKAEVTERQDEILDNFLRDHPEYALNDSTQARGFYHRYMASQKLIREELAPLVNSFEEQLQKQQNWIARYKWLSPAVLSQESLNKMAGTAKSDYEDYRKQVVAFAEKWREHLIPFLYNNQDFTQADYGDLPSFDYQTKSNNPWMVIIAILLMSIGLFATGFVLSKNRGRNIILNQG</sequence>
<dbReference type="OrthoDB" id="6016419at2"/>
<dbReference type="AlphaFoldDB" id="A0A0P7B212"/>
<reference evidence="2 3" key="1">
    <citation type="submission" date="2015-09" db="EMBL/GenBank/DDBJ databases">
        <title>Genome sequence of the marine flavobacterium Croceitalea dokdonensis DOKDO 023 that contains proton- and sodium-pumping rhodopsins.</title>
        <authorList>
            <person name="Kwon S.-K."/>
            <person name="Lee H.K."/>
            <person name="Kwak M.-J."/>
            <person name="Kim J.F."/>
        </authorList>
    </citation>
    <scope>NUCLEOTIDE SEQUENCE [LARGE SCALE GENOMIC DNA]</scope>
    <source>
        <strain evidence="2 3">DOKDO 023</strain>
    </source>
</reference>
<organism evidence="2 3">
    <name type="scientific">Croceitalea dokdonensis DOKDO 023</name>
    <dbReference type="NCBI Taxonomy" id="1300341"/>
    <lineage>
        <taxon>Bacteria</taxon>
        <taxon>Pseudomonadati</taxon>
        <taxon>Bacteroidota</taxon>
        <taxon>Flavobacteriia</taxon>
        <taxon>Flavobacteriales</taxon>
        <taxon>Flavobacteriaceae</taxon>
        <taxon>Croceitalea</taxon>
    </lineage>
</organism>
<keyword evidence="3" id="KW-1185">Reference proteome</keyword>
<dbReference type="PANTHER" id="PTHR43471">
    <property type="entry name" value="ABC TRANSPORTER PERMEASE"/>
    <property type="match status" value="1"/>
</dbReference>
<feature type="transmembrane region" description="Helical" evidence="1">
    <location>
        <begin position="148"/>
        <end position="168"/>
    </location>
</feature>
<name>A0A0P7B212_9FLAO</name>
<dbReference type="STRING" id="1300341.I595_194"/>
<proteinExistence type="predicted"/>
<dbReference type="InterPro" id="IPR021913">
    <property type="entry name" value="DUF3526"/>
</dbReference>
<dbReference type="PANTHER" id="PTHR43471:SF14">
    <property type="entry name" value="ABC-2 TYPE TRANSPORT SYSTEM PERMEASE PROTEIN"/>
    <property type="match status" value="1"/>
</dbReference>
<feature type="transmembrane region" description="Helical" evidence="1">
    <location>
        <begin position="21"/>
        <end position="38"/>
    </location>
</feature>
<feature type="transmembrane region" description="Helical" evidence="1">
    <location>
        <begin position="443"/>
        <end position="463"/>
    </location>
</feature>
<feature type="transmembrane region" description="Helical" evidence="1">
    <location>
        <begin position="228"/>
        <end position="253"/>
    </location>
</feature>
<evidence type="ECO:0008006" key="4">
    <source>
        <dbReference type="Google" id="ProtNLM"/>
    </source>
</evidence>
<evidence type="ECO:0000313" key="2">
    <source>
        <dbReference type="EMBL" id="KPM33291.1"/>
    </source>
</evidence>
<evidence type="ECO:0000256" key="1">
    <source>
        <dbReference type="SAM" id="Phobius"/>
    </source>
</evidence>
<dbReference type="PATRIC" id="fig|1300341.3.peg.193"/>
<accession>A0A0P7B212</accession>
<keyword evidence="1" id="KW-0812">Transmembrane</keyword>
<gene>
    <name evidence="2" type="ORF">I595_194</name>
</gene>